<protein>
    <submittedName>
        <fullName evidence="3">Uncharacterized protein</fullName>
    </submittedName>
</protein>
<feature type="non-terminal residue" evidence="3">
    <location>
        <position position="105"/>
    </location>
</feature>
<keyword evidence="5" id="KW-1185">Reference proteome</keyword>
<dbReference type="OrthoDB" id="269227at2759"/>
<dbReference type="Pfam" id="PF13450">
    <property type="entry name" value="NAD_binding_8"/>
    <property type="match status" value="1"/>
</dbReference>
<dbReference type="InterPro" id="IPR036188">
    <property type="entry name" value="FAD/NAD-bd_sf"/>
</dbReference>
<keyword evidence="2" id="KW-0732">Signal</keyword>
<organism evidence="3 5">
    <name type="scientific">Didymodactylos carnosus</name>
    <dbReference type="NCBI Taxonomy" id="1234261"/>
    <lineage>
        <taxon>Eukaryota</taxon>
        <taxon>Metazoa</taxon>
        <taxon>Spiralia</taxon>
        <taxon>Gnathifera</taxon>
        <taxon>Rotifera</taxon>
        <taxon>Eurotatoria</taxon>
        <taxon>Bdelloidea</taxon>
        <taxon>Philodinida</taxon>
        <taxon>Philodinidae</taxon>
        <taxon>Didymodactylos</taxon>
    </lineage>
</organism>
<feature type="signal peptide" evidence="2">
    <location>
        <begin position="1"/>
        <end position="22"/>
    </location>
</feature>
<dbReference type="PANTHER" id="PTHR11552">
    <property type="entry name" value="GLUCOSE-METHANOL-CHOLINE GMC OXIDOREDUCTASE"/>
    <property type="match status" value="1"/>
</dbReference>
<dbReference type="Proteomes" id="UP000681722">
    <property type="component" value="Unassembled WGS sequence"/>
</dbReference>
<dbReference type="Gene3D" id="3.50.50.60">
    <property type="entry name" value="FAD/NAD(P)-binding domain"/>
    <property type="match status" value="1"/>
</dbReference>
<dbReference type="SUPFAM" id="SSF51905">
    <property type="entry name" value="FAD/NAD(P)-binding domain"/>
    <property type="match status" value="1"/>
</dbReference>
<sequence length="105" mass="11957">MRQLKYMIILVVLVLAVHLAYASHDGERKHDKIKNRHENLKEQGFYDFIVVGSGPGGGTVATRLALRGFKVLLIEAGKDYNTRNTSIPALWPNSINDDEMRWDMM</sequence>
<dbReference type="GO" id="GO:0016491">
    <property type="term" value="F:oxidoreductase activity"/>
    <property type="evidence" value="ECO:0007669"/>
    <property type="project" value="TreeGrafter"/>
</dbReference>
<evidence type="ECO:0000313" key="4">
    <source>
        <dbReference type="EMBL" id="CAF4415922.1"/>
    </source>
</evidence>
<name>A0A815X9T2_9BILA</name>
<accession>A0A815X9T2</accession>
<dbReference type="Proteomes" id="UP000663829">
    <property type="component" value="Unassembled WGS sequence"/>
</dbReference>
<dbReference type="GO" id="GO:0050660">
    <property type="term" value="F:flavin adenine dinucleotide binding"/>
    <property type="evidence" value="ECO:0007669"/>
    <property type="project" value="InterPro"/>
</dbReference>
<gene>
    <name evidence="3" type="ORF">GPM918_LOCUS39417</name>
    <name evidence="4" type="ORF">SRO942_LOCUS40288</name>
</gene>
<comment type="similarity">
    <text evidence="1">Belongs to the GMC oxidoreductase family.</text>
</comment>
<evidence type="ECO:0000313" key="3">
    <source>
        <dbReference type="EMBL" id="CAF1554759.1"/>
    </source>
</evidence>
<dbReference type="EMBL" id="CAJNOQ010027585">
    <property type="protein sequence ID" value="CAF1554759.1"/>
    <property type="molecule type" value="Genomic_DNA"/>
</dbReference>
<feature type="chain" id="PRO_5036412479" evidence="2">
    <location>
        <begin position="23"/>
        <end position="105"/>
    </location>
</feature>
<dbReference type="InterPro" id="IPR012132">
    <property type="entry name" value="GMC_OxRdtase"/>
</dbReference>
<evidence type="ECO:0000313" key="5">
    <source>
        <dbReference type="Proteomes" id="UP000663829"/>
    </source>
</evidence>
<proteinExistence type="inferred from homology"/>
<evidence type="ECO:0000256" key="2">
    <source>
        <dbReference type="SAM" id="SignalP"/>
    </source>
</evidence>
<dbReference type="AlphaFoldDB" id="A0A815X9T2"/>
<comment type="caution">
    <text evidence="3">The sequence shown here is derived from an EMBL/GenBank/DDBJ whole genome shotgun (WGS) entry which is preliminary data.</text>
</comment>
<evidence type="ECO:0000256" key="1">
    <source>
        <dbReference type="ARBA" id="ARBA00010790"/>
    </source>
</evidence>
<dbReference type="PANTHER" id="PTHR11552:SF147">
    <property type="entry name" value="CHOLINE DEHYDROGENASE, MITOCHONDRIAL"/>
    <property type="match status" value="1"/>
</dbReference>
<dbReference type="EMBL" id="CAJOBC010093284">
    <property type="protein sequence ID" value="CAF4415922.1"/>
    <property type="molecule type" value="Genomic_DNA"/>
</dbReference>
<reference evidence="3" key="1">
    <citation type="submission" date="2021-02" db="EMBL/GenBank/DDBJ databases">
        <authorList>
            <person name="Nowell W R."/>
        </authorList>
    </citation>
    <scope>NUCLEOTIDE SEQUENCE</scope>
</reference>